<dbReference type="AlphaFoldDB" id="A0A6B8RKR4"/>
<gene>
    <name evidence="1" type="ORF">EHS13_15300</name>
</gene>
<dbReference type="RefSeq" id="WP_155701181.1">
    <property type="nucleotide sequence ID" value="NZ_CP034235.1"/>
</dbReference>
<dbReference type="Proteomes" id="UP000426246">
    <property type="component" value="Chromosome"/>
</dbReference>
<keyword evidence="2" id="KW-1185">Reference proteome</keyword>
<evidence type="ECO:0000313" key="2">
    <source>
        <dbReference type="Proteomes" id="UP000426246"/>
    </source>
</evidence>
<sequence length="109" mass="12721">MSKKLEKNGQWESSRMMLPEHREAILEQNRSLKKKVKPEMDEQVQEEILRAIGVSMWLNLPMTFVLYDEIADYELTGIAVKIDTSNRMVKVREAADESWIKFVDIVGVH</sequence>
<organism evidence="1 2">
    <name type="scientific">Paenibacillus psychroresistens</name>
    <dbReference type="NCBI Taxonomy" id="1778678"/>
    <lineage>
        <taxon>Bacteria</taxon>
        <taxon>Bacillati</taxon>
        <taxon>Bacillota</taxon>
        <taxon>Bacilli</taxon>
        <taxon>Bacillales</taxon>
        <taxon>Paenibacillaceae</taxon>
        <taxon>Paenibacillus</taxon>
    </lineage>
</organism>
<dbReference type="OrthoDB" id="2376882at2"/>
<evidence type="ECO:0000313" key="1">
    <source>
        <dbReference type="EMBL" id="QGQ96143.1"/>
    </source>
</evidence>
<dbReference type="EMBL" id="CP034235">
    <property type="protein sequence ID" value="QGQ96143.1"/>
    <property type="molecule type" value="Genomic_DNA"/>
</dbReference>
<accession>A0A6B8RKR4</accession>
<dbReference type="Pfam" id="PF08863">
    <property type="entry name" value="YolD"/>
    <property type="match status" value="1"/>
</dbReference>
<dbReference type="InterPro" id="IPR014962">
    <property type="entry name" value="YolD"/>
</dbReference>
<reference evidence="2" key="1">
    <citation type="submission" date="2018-11" db="EMBL/GenBank/DDBJ databases">
        <title>Complete genome sequence of Paenibacillus sp. ML311-T8.</title>
        <authorList>
            <person name="Nam Y.-D."/>
            <person name="Kang J."/>
            <person name="Chung W.-H."/>
            <person name="Park Y.S."/>
        </authorList>
    </citation>
    <scope>NUCLEOTIDE SEQUENCE [LARGE SCALE GENOMIC DNA]</scope>
    <source>
        <strain evidence="2">ML311-T8</strain>
    </source>
</reference>
<name>A0A6B8RKR4_9BACL</name>
<proteinExistence type="predicted"/>
<protein>
    <submittedName>
        <fullName evidence="1">YolD-like family protein</fullName>
    </submittedName>
</protein>
<dbReference type="KEGG" id="ppsc:EHS13_15300"/>